<name>A0AAV5IP99_9ROSI</name>
<dbReference type="SUPFAM" id="SSF53474">
    <property type="entry name" value="alpha/beta-Hydrolases"/>
    <property type="match status" value="1"/>
</dbReference>
<keyword evidence="3" id="KW-1185">Reference proteome</keyword>
<dbReference type="InterPro" id="IPR029058">
    <property type="entry name" value="AB_hydrolase_fold"/>
</dbReference>
<evidence type="ECO:0000313" key="2">
    <source>
        <dbReference type="EMBL" id="GKV00039.1"/>
    </source>
</evidence>
<evidence type="ECO:0000259" key="1">
    <source>
        <dbReference type="Pfam" id="PF00561"/>
    </source>
</evidence>
<proteinExistence type="predicted"/>
<dbReference type="PANTHER" id="PTHR43139:SF52">
    <property type="entry name" value="SI:DKEY-122A22.2"/>
    <property type="match status" value="1"/>
</dbReference>
<dbReference type="EMBL" id="BPVZ01000015">
    <property type="protein sequence ID" value="GKV00039.1"/>
    <property type="molecule type" value="Genomic_DNA"/>
</dbReference>
<feature type="domain" description="AB hydrolase-1" evidence="1">
    <location>
        <begin position="50"/>
        <end position="284"/>
    </location>
</feature>
<reference evidence="2 3" key="1">
    <citation type="journal article" date="2021" name="Commun. Biol.">
        <title>The genome of Shorea leprosula (Dipterocarpaceae) highlights the ecological relevance of drought in aseasonal tropical rainforests.</title>
        <authorList>
            <person name="Ng K.K.S."/>
            <person name="Kobayashi M.J."/>
            <person name="Fawcett J.A."/>
            <person name="Hatakeyama M."/>
            <person name="Paape T."/>
            <person name="Ng C.H."/>
            <person name="Ang C.C."/>
            <person name="Tnah L.H."/>
            <person name="Lee C.T."/>
            <person name="Nishiyama T."/>
            <person name="Sese J."/>
            <person name="O'Brien M.J."/>
            <person name="Copetti D."/>
            <person name="Mohd Noor M.I."/>
            <person name="Ong R.C."/>
            <person name="Putra M."/>
            <person name="Sireger I.Z."/>
            <person name="Indrioko S."/>
            <person name="Kosugi Y."/>
            <person name="Izuno A."/>
            <person name="Isagi Y."/>
            <person name="Lee S.L."/>
            <person name="Shimizu K.K."/>
        </authorList>
    </citation>
    <scope>NUCLEOTIDE SEQUENCE [LARGE SCALE GENOMIC DNA]</scope>
    <source>
        <strain evidence="2">214</strain>
    </source>
</reference>
<dbReference type="InterPro" id="IPR000073">
    <property type="entry name" value="AB_hydrolase_1"/>
</dbReference>
<evidence type="ECO:0000313" key="3">
    <source>
        <dbReference type="Proteomes" id="UP001054252"/>
    </source>
</evidence>
<dbReference type="Proteomes" id="UP001054252">
    <property type="component" value="Unassembled WGS sequence"/>
</dbReference>
<dbReference type="PANTHER" id="PTHR43139">
    <property type="entry name" value="SI:DKEY-122A22.2"/>
    <property type="match status" value="1"/>
</dbReference>
<organism evidence="2 3">
    <name type="scientific">Rubroshorea leprosula</name>
    <dbReference type="NCBI Taxonomy" id="152421"/>
    <lineage>
        <taxon>Eukaryota</taxon>
        <taxon>Viridiplantae</taxon>
        <taxon>Streptophyta</taxon>
        <taxon>Embryophyta</taxon>
        <taxon>Tracheophyta</taxon>
        <taxon>Spermatophyta</taxon>
        <taxon>Magnoliopsida</taxon>
        <taxon>eudicotyledons</taxon>
        <taxon>Gunneridae</taxon>
        <taxon>Pentapetalae</taxon>
        <taxon>rosids</taxon>
        <taxon>malvids</taxon>
        <taxon>Malvales</taxon>
        <taxon>Dipterocarpaceae</taxon>
        <taxon>Rubroshorea</taxon>
    </lineage>
</organism>
<gene>
    <name evidence="2" type="ORF">SLEP1_g12799</name>
</gene>
<comment type="caution">
    <text evidence="2">The sequence shown here is derived from an EMBL/GenBank/DDBJ whole genome shotgun (WGS) entry which is preliminary data.</text>
</comment>
<dbReference type="Pfam" id="PF00561">
    <property type="entry name" value="Abhydrolase_1"/>
    <property type="match status" value="1"/>
</dbReference>
<dbReference type="PRINTS" id="PR00111">
    <property type="entry name" value="ABHYDROLASE"/>
</dbReference>
<protein>
    <recommendedName>
        <fullName evidence="1">AB hydrolase-1 domain-containing protein</fullName>
    </recommendedName>
</protein>
<dbReference type="Gene3D" id="3.40.50.1820">
    <property type="entry name" value="alpha/beta hydrolase"/>
    <property type="match status" value="1"/>
</dbReference>
<accession>A0AAV5IP99</accession>
<dbReference type="AlphaFoldDB" id="A0AAV5IP99"/>
<dbReference type="InterPro" id="IPR052370">
    <property type="entry name" value="Meta-cleavage_hydrolase"/>
</dbReference>
<sequence>MTFFSLVSLYATYLRRCFSSSGLTPQSVAIDNNTTIHFWGPKTATATKKPALIMIHGFGPTAIWQWRRQVQFFSMNFHVYVPDLVFFGDSTTKSEERSEIFQAACLGKLMEILGVKKFHVMGTSYGGFVAYHMARMLPDNVEKVVIASSGVSIKKGDNETLLKRAESEKVEDFMLPETADQLRTLARLAVFRSFSMIPDFFLNDFVQTLYTQNRKEKLELLKGLTLGRTENANLVPLEQDVLIVWGEQDQIFPLKLAFELKELLGEKARVEVLKKTSHVPQVEDSGRFNEIVNEFLRGSS</sequence>